<dbReference type="EMBL" id="MN738931">
    <property type="protein sequence ID" value="QHT32136.1"/>
    <property type="molecule type" value="Genomic_DNA"/>
</dbReference>
<sequence>MSGIGISEIVNYVKDDFKELVDGAHFIVNRFFGMLKYIFKKLSKFLRGIASQWKMFLGLLILSILIVPFIKNKEILVYIIFYFSTIIAGLIVIGWCMGLVTVEINIVKSIIKEIQVFKDRKPNGPSAKDKFKFTMDQIKSFFKIIGLIIAFIAILFLLFPLMWIFPKISEAMSKVYKYFSKPSTDLGILSNIRYGLRGMYNVGDFNPKMDCST</sequence>
<evidence type="ECO:0000256" key="1">
    <source>
        <dbReference type="SAM" id="Phobius"/>
    </source>
</evidence>
<accession>A0A6C0ESH7</accession>
<keyword evidence="1" id="KW-0812">Transmembrane</keyword>
<reference evidence="2" key="1">
    <citation type="journal article" date="2020" name="Nature">
        <title>Giant virus diversity and host interactions through global metagenomics.</title>
        <authorList>
            <person name="Schulz F."/>
            <person name="Roux S."/>
            <person name="Paez-Espino D."/>
            <person name="Jungbluth S."/>
            <person name="Walsh D.A."/>
            <person name="Denef V.J."/>
            <person name="McMahon K.D."/>
            <person name="Konstantinidis K.T."/>
            <person name="Eloe-Fadrosh E.A."/>
            <person name="Kyrpides N.C."/>
            <person name="Woyke T."/>
        </authorList>
    </citation>
    <scope>NUCLEOTIDE SEQUENCE</scope>
    <source>
        <strain evidence="2">GVMAG-M-3300009159-65</strain>
    </source>
</reference>
<feature type="transmembrane region" description="Helical" evidence="1">
    <location>
        <begin position="51"/>
        <end position="70"/>
    </location>
</feature>
<name>A0A6C0ESH7_9ZZZZ</name>
<organism evidence="2">
    <name type="scientific">viral metagenome</name>
    <dbReference type="NCBI Taxonomy" id="1070528"/>
    <lineage>
        <taxon>unclassified sequences</taxon>
        <taxon>metagenomes</taxon>
        <taxon>organismal metagenomes</taxon>
    </lineage>
</organism>
<feature type="transmembrane region" description="Helical" evidence="1">
    <location>
        <begin position="76"/>
        <end position="102"/>
    </location>
</feature>
<feature type="transmembrane region" description="Helical" evidence="1">
    <location>
        <begin position="141"/>
        <end position="165"/>
    </location>
</feature>
<protein>
    <submittedName>
        <fullName evidence="2">Uncharacterized protein</fullName>
    </submittedName>
</protein>
<evidence type="ECO:0000313" key="2">
    <source>
        <dbReference type="EMBL" id="QHT32136.1"/>
    </source>
</evidence>
<keyword evidence="1" id="KW-0472">Membrane</keyword>
<keyword evidence="1" id="KW-1133">Transmembrane helix</keyword>
<dbReference type="AlphaFoldDB" id="A0A6C0ESH7"/>
<proteinExistence type="predicted"/>